<evidence type="ECO:0000313" key="4">
    <source>
        <dbReference type="Proteomes" id="UP001595699"/>
    </source>
</evidence>
<name>A0ABV7YI78_9ACTN</name>
<accession>A0ABV7YI78</accession>
<dbReference type="SUPFAM" id="SSF56219">
    <property type="entry name" value="DNase I-like"/>
    <property type="match status" value="1"/>
</dbReference>
<dbReference type="EMBL" id="JBHRZH010000020">
    <property type="protein sequence ID" value="MFC3763795.1"/>
    <property type="molecule type" value="Genomic_DNA"/>
</dbReference>
<dbReference type="InterPro" id="IPR006311">
    <property type="entry name" value="TAT_signal"/>
</dbReference>
<dbReference type="InterPro" id="IPR050410">
    <property type="entry name" value="CCR4/nocturin_mRNA_transcr"/>
</dbReference>
<evidence type="ECO:0000256" key="1">
    <source>
        <dbReference type="SAM" id="SignalP"/>
    </source>
</evidence>
<evidence type="ECO:0000259" key="2">
    <source>
        <dbReference type="Pfam" id="PF03372"/>
    </source>
</evidence>
<dbReference type="GO" id="GO:0004519">
    <property type="term" value="F:endonuclease activity"/>
    <property type="evidence" value="ECO:0007669"/>
    <property type="project" value="UniProtKB-KW"/>
</dbReference>
<sequence length="303" mass="33678">MSDDLKRRSLLTAGLALAATPVVAGATAAPAAAAGPVLIGPARGDQLHVMAFNIRYDNDPSPRSWPERRPLIAKLLRDERPTILGTQEGLFHQDKQIRQDLPAHYDWIHLHREGGSRGEAMTIYFDSHRLEVMAYDHFWLSDTPMVMGSKTWGNTVTRMITWVRFLDLRTGKTFVHLNTHFDHQVEVARQKSAVVVRDTVLSFDVPTIVTGDFNTAAESTVSYDTLVTNGPLKDTWNVAKQRVTPAYGTFNSWNPTPTPNGARIDWVLTPPEVTVLKAAINVSSTNGQTPSDHWPVQALVRLP</sequence>
<dbReference type="PANTHER" id="PTHR12121">
    <property type="entry name" value="CARBON CATABOLITE REPRESSOR PROTEIN 4"/>
    <property type="match status" value="1"/>
</dbReference>
<keyword evidence="3" id="KW-0255">Endonuclease</keyword>
<organism evidence="3 4">
    <name type="scientific">Tenggerimyces flavus</name>
    <dbReference type="NCBI Taxonomy" id="1708749"/>
    <lineage>
        <taxon>Bacteria</taxon>
        <taxon>Bacillati</taxon>
        <taxon>Actinomycetota</taxon>
        <taxon>Actinomycetes</taxon>
        <taxon>Propionibacteriales</taxon>
        <taxon>Nocardioidaceae</taxon>
        <taxon>Tenggerimyces</taxon>
    </lineage>
</organism>
<dbReference type="Pfam" id="PF03372">
    <property type="entry name" value="Exo_endo_phos"/>
    <property type="match status" value="1"/>
</dbReference>
<comment type="caution">
    <text evidence="3">The sequence shown here is derived from an EMBL/GenBank/DDBJ whole genome shotgun (WGS) entry which is preliminary data.</text>
</comment>
<dbReference type="PANTHER" id="PTHR12121:SF36">
    <property type="entry name" value="ENDONUCLEASE_EXONUCLEASE_PHOSPHATASE DOMAIN-CONTAINING PROTEIN"/>
    <property type="match status" value="1"/>
</dbReference>
<dbReference type="RefSeq" id="WP_205118663.1">
    <property type="nucleotide sequence ID" value="NZ_JAFBCM010000001.1"/>
</dbReference>
<keyword evidence="3" id="KW-0540">Nuclease</keyword>
<protein>
    <submittedName>
        <fullName evidence="3">Endonuclease/exonuclease/phosphatase family protein</fullName>
    </submittedName>
</protein>
<dbReference type="Gene3D" id="3.60.10.10">
    <property type="entry name" value="Endonuclease/exonuclease/phosphatase"/>
    <property type="match status" value="1"/>
</dbReference>
<dbReference type="Proteomes" id="UP001595699">
    <property type="component" value="Unassembled WGS sequence"/>
</dbReference>
<reference evidence="4" key="1">
    <citation type="journal article" date="2019" name="Int. J. Syst. Evol. Microbiol.">
        <title>The Global Catalogue of Microorganisms (GCM) 10K type strain sequencing project: providing services to taxonomists for standard genome sequencing and annotation.</title>
        <authorList>
            <consortium name="The Broad Institute Genomics Platform"/>
            <consortium name="The Broad Institute Genome Sequencing Center for Infectious Disease"/>
            <person name="Wu L."/>
            <person name="Ma J."/>
        </authorList>
    </citation>
    <scope>NUCLEOTIDE SEQUENCE [LARGE SCALE GENOMIC DNA]</scope>
    <source>
        <strain evidence="4">CGMCC 4.7241</strain>
    </source>
</reference>
<gene>
    <name evidence="3" type="ORF">ACFOUW_23350</name>
</gene>
<keyword evidence="4" id="KW-1185">Reference proteome</keyword>
<feature type="signal peptide" evidence="1">
    <location>
        <begin position="1"/>
        <end position="24"/>
    </location>
</feature>
<feature type="domain" description="Endonuclease/exonuclease/phosphatase" evidence="2">
    <location>
        <begin position="50"/>
        <end position="293"/>
    </location>
</feature>
<keyword evidence="1" id="KW-0732">Signal</keyword>
<keyword evidence="3" id="KW-0378">Hydrolase</keyword>
<dbReference type="PROSITE" id="PS51318">
    <property type="entry name" value="TAT"/>
    <property type="match status" value="1"/>
</dbReference>
<dbReference type="InterPro" id="IPR005135">
    <property type="entry name" value="Endo/exonuclease/phosphatase"/>
</dbReference>
<dbReference type="InterPro" id="IPR036691">
    <property type="entry name" value="Endo/exonu/phosph_ase_sf"/>
</dbReference>
<feature type="chain" id="PRO_5046988680" evidence="1">
    <location>
        <begin position="25"/>
        <end position="303"/>
    </location>
</feature>
<evidence type="ECO:0000313" key="3">
    <source>
        <dbReference type="EMBL" id="MFC3763795.1"/>
    </source>
</evidence>
<dbReference type="CDD" id="cd09083">
    <property type="entry name" value="EEP-1"/>
    <property type="match status" value="1"/>
</dbReference>
<proteinExistence type="predicted"/>